<proteinExistence type="predicted"/>
<dbReference type="AlphaFoldDB" id="A0A645E7K8"/>
<dbReference type="EMBL" id="VSSQ01044047">
    <property type="protein sequence ID" value="MPM97827.1"/>
    <property type="molecule type" value="Genomic_DNA"/>
</dbReference>
<comment type="caution">
    <text evidence="1">The sequence shown here is derived from an EMBL/GenBank/DDBJ whole genome shotgun (WGS) entry which is preliminary data.</text>
</comment>
<reference evidence="1" key="1">
    <citation type="submission" date="2019-08" db="EMBL/GenBank/DDBJ databases">
        <authorList>
            <person name="Kucharzyk K."/>
            <person name="Murdoch R.W."/>
            <person name="Higgins S."/>
            <person name="Loffler F."/>
        </authorList>
    </citation>
    <scope>NUCLEOTIDE SEQUENCE</scope>
</reference>
<gene>
    <name evidence="1" type="ORF">SDC9_145007</name>
</gene>
<organism evidence="1">
    <name type="scientific">bioreactor metagenome</name>
    <dbReference type="NCBI Taxonomy" id="1076179"/>
    <lineage>
        <taxon>unclassified sequences</taxon>
        <taxon>metagenomes</taxon>
        <taxon>ecological metagenomes</taxon>
    </lineage>
</organism>
<evidence type="ECO:0000313" key="1">
    <source>
        <dbReference type="EMBL" id="MPM97827.1"/>
    </source>
</evidence>
<sequence length="56" mass="6024">MFISAGAATGVNTGFDVASESVRLVAACASKFIVSISEDSFYIHESFFLVPDIMHH</sequence>
<accession>A0A645E7K8</accession>
<name>A0A645E7K8_9ZZZZ</name>
<protein>
    <submittedName>
        <fullName evidence="1">Uncharacterized protein</fullName>
    </submittedName>
</protein>